<dbReference type="Pfam" id="PF22978">
    <property type="entry name" value="HAD_Pex22"/>
    <property type="match status" value="1"/>
</dbReference>
<evidence type="ECO:0000256" key="2">
    <source>
        <dbReference type="SAM" id="Phobius"/>
    </source>
</evidence>
<dbReference type="Proteomes" id="UP000006671">
    <property type="component" value="Unassembled WGS sequence"/>
</dbReference>
<name>D2VPE6_NAEGR</name>
<dbReference type="VEuPathDB" id="AmoebaDB:NAEGRDRAFT_80749"/>
<keyword evidence="2" id="KW-1133">Transmembrane helix</keyword>
<dbReference type="InParanoid" id="D2VPE6"/>
<gene>
    <name evidence="3" type="ORF">NAEGRDRAFT_80749</name>
</gene>
<dbReference type="KEGG" id="ngr:NAEGRDRAFT_80749"/>
<evidence type="ECO:0000313" key="4">
    <source>
        <dbReference type="Proteomes" id="UP000006671"/>
    </source>
</evidence>
<protein>
    <recommendedName>
        <fullName evidence="5">Transmembrane protein</fullName>
    </recommendedName>
</protein>
<dbReference type="OrthoDB" id="77656at2759"/>
<organism evidence="4">
    <name type="scientific">Naegleria gruberi</name>
    <name type="common">Amoeba</name>
    <dbReference type="NCBI Taxonomy" id="5762"/>
    <lineage>
        <taxon>Eukaryota</taxon>
        <taxon>Discoba</taxon>
        <taxon>Heterolobosea</taxon>
        <taxon>Tetramitia</taxon>
        <taxon>Eutetramitia</taxon>
        <taxon>Vahlkampfiidae</taxon>
        <taxon>Naegleria</taxon>
    </lineage>
</organism>
<feature type="transmembrane region" description="Helical" evidence="2">
    <location>
        <begin position="34"/>
        <end position="52"/>
    </location>
</feature>
<dbReference type="GeneID" id="8850708"/>
<dbReference type="AlphaFoldDB" id="D2VPE6"/>
<keyword evidence="2" id="KW-0812">Transmembrane</keyword>
<sequence length="243" mass="28248">MFDFSNITRLLPLSIQRLIEKFKNNPKYSKIMNLLWYAVIIIGLVPLLLVLFKKTDEDQQQPGNTQNGTNNNTSNNTTVSRRGDLSLSGNKVCLNAKAFLQEDELFENRNDQKESGEINDEFNNDERIKSLKDLTKSNDVYLICQVSSDEEQNYYQDLLETRYGFFNQVKTLFCETSKGKIAFCRQINPQLCFEVDRETTRELIRFYQNVYMIKKQAKNGLNEDKVLEFSTITDALTNASKRK</sequence>
<dbReference type="GO" id="GO:0007031">
    <property type="term" value="P:peroxisome organization"/>
    <property type="evidence" value="ECO:0007669"/>
    <property type="project" value="InterPro"/>
</dbReference>
<dbReference type="InterPro" id="IPR037485">
    <property type="entry name" value="PEX22"/>
</dbReference>
<evidence type="ECO:0000313" key="3">
    <source>
        <dbReference type="EMBL" id="EFC41346.1"/>
    </source>
</evidence>
<reference evidence="3 4" key="1">
    <citation type="journal article" date="2010" name="Cell">
        <title>The genome of Naegleria gruberi illuminates early eukaryotic versatility.</title>
        <authorList>
            <person name="Fritz-Laylin L.K."/>
            <person name="Prochnik S.E."/>
            <person name="Ginger M.L."/>
            <person name="Dacks J.B."/>
            <person name="Carpenter M.L."/>
            <person name="Field M.C."/>
            <person name="Kuo A."/>
            <person name="Paredez A."/>
            <person name="Chapman J."/>
            <person name="Pham J."/>
            <person name="Shu S."/>
            <person name="Neupane R."/>
            <person name="Cipriano M."/>
            <person name="Mancuso J."/>
            <person name="Tu H."/>
            <person name="Salamov A."/>
            <person name="Lindquist E."/>
            <person name="Shapiro H."/>
            <person name="Lucas S."/>
            <person name="Grigoriev I.V."/>
            <person name="Cande W.Z."/>
            <person name="Fulton C."/>
            <person name="Rokhsar D.S."/>
            <person name="Dawson S.C."/>
        </authorList>
    </citation>
    <scope>NUCLEOTIDE SEQUENCE [LARGE SCALE GENOMIC DNA]</scope>
    <source>
        <strain evidence="3 4">NEG-M</strain>
    </source>
</reference>
<dbReference type="RefSeq" id="XP_002674090.1">
    <property type="nucleotide sequence ID" value="XM_002674044.1"/>
</dbReference>
<feature type="compositionally biased region" description="Low complexity" evidence="1">
    <location>
        <begin position="60"/>
        <end position="78"/>
    </location>
</feature>
<evidence type="ECO:0000256" key="1">
    <source>
        <dbReference type="SAM" id="MobiDB-lite"/>
    </source>
</evidence>
<evidence type="ECO:0008006" key="5">
    <source>
        <dbReference type="Google" id="ProtNLM"/>
    </source>
</evidence>
<dbReference type="PANTHER" id="PTHR34126">
    <property type="entry name" value="PEROXISOME BIOGENESIS PROTEIN 22"/>
    <property type="match status" value="1"/>
</dbReference>
<proteinExistence type="predicted"/>
<feature type="region of interest" description="Disordered" evidence="1">
    <location>
        <begin position="58"/>
        <end position="83"/>
    </location>
</feature>
<dbReference type="EMBL" id="GG738886">
    <property type="protein sequence ID" value="EFC41346.1"/>
    <property type="molecule type" value="Genomic_DNA"/>
</dbReference>
<keyword evidence="2" id="KW-0472">Membrane</keyword>
<dbReference type="PANTHER" id="PTHR34126:SF1">
    <property type="entry name" value="PEROXISOME BIOGENESIS PROTEIN 22"/>
    <property type="match status" value="1"/>
</dbReference>
<keyword evidence="4" id="KW-1185">Reference proteome</keyword>
<accession>D2VPE6</accession>